<sequence>MEKKTKELTEKIIKEYSPEKIILFGSYAWGKPHKWSDIDLFIIKRSKKRRIERERDLRMKLFPAGVPLDILIYTPQEVKKRLDMEDFFINDIITKGKILYGK</sequence>
<dbReference type="SUPFAM" id="SSF81301">
    <property type="entry name" value="Nucleotidyltransferase"/>
    <property type="match status" value="1"/>
</dbReference>
<comment type="caution">
    <text evidence="2">The sequence shown here is derived from an EMBL/GenBank/DDBJ whole genome shotgun (WGS) entry which is preliminary data.</text>
</comment>
<proteinExistence type="predicted"/>
<dbReference type="Pfam" id="PF18765">
    <property type="entry name" value="Polbeta"/>
    <property type="match status" value="1"/>
</dbReference>
<dbReference type="InterPro" id="IPR052548">
    <property type="entry name" value="Type_VII_TA_antitoxin"/>
</dbReference>
<dbReference type="CDD" id="cd05403">
    <property type="entry name" value="NT_KNTase_like"/>
    <property type="match status" value="1"/>
</dbReference>
<organism evidence="2 3">
    <name type="scientific">Candidatus Falkowbacteria bacterium RBG_13_39_14</name>
    <dbReference type="NCBI Taxonomy" id="1797985"/>
    <lineage>
        <taxon>Bacteria</taxon>
        <taxon>Candidatus Falkowiibacteriota</taxon>
    </lineage>
</organism>
<dbReference type="InterPro" id="IPR041633">
    <property type="entry name" value="Polbeta"/>
</dbReference>
<dbReference type="STRING" id="1797985.A2Y83_01205"/>
<dbReference type="PANTHER" id="PTHR33933">
    <property type="entry name" value="NUCLEOTIDYLTRANSFERASE"/>
    <property type="match status" value="1"/>
</dbReference>
<dbReference type="InterPro" id="IPR043519">
    <property type="entry name" value="NT_sf"/>
</dbReference>
<dbReference type="Proteomes" id="UP000178323">
    <property type="component" value="Unassembled WGS sequence"/>
</dbReference>
<dbReference type="AlphaFoldDB" id="A0A1F5S4V3"/>
<dbReference type="PANTHER" id="PTHR33933:SF1">
    <property type="entry name" value="PROTEIN ADENYLYLTRANSFERASE MNTA-RELATED"/>
    <property type="match status" value="1"/>
</dbReference>
<feature type="domain" description="Polymerase beta nucleotidyltransferase" evidence="1">
    <location>
        <begin position="10"/>
        <end position="101"/>
    </location>
</feature>
<accession>A0A1F5S4V3</accession>
<dbReference type="Gene3D" id="3.30.460.10">
    <property type="entry name" value="Beta Polymerase, domain 2"/>
    <property type="match status" value="1"/>
</dbReference>
<name>A0A1F5S4V3_9BACT</name>
<evidence type="ECO:0000313" key="2">
    <source>
        <dbReference type="EMBL" id="OGF21740.1"/>
    </source>
</evidence>
<protein>
    <recommendedName>
        <fullName evidence="1">Polymerase beta nucleotidyltransferase domain-containing protein</fullName>
    </recommendedName>
</protein>
<evidence type="ECO:0000259" key="1">
    <source>
        <dbReference type="Pfam" id="PF18765"/>
    </source>
</evidence>
<gene>
    <name evidence="2" type="ORF">A2Y83_01205</name>
</gene>
<reference evidence="2 3" key="1">
    <citation type="journal article" date="2016" name="Nat. Commun.">
        <title>Thousands of microbial genomes shed light on interconnected biogeochemical processes in an aquifer system.</title>
        <authorList>
            <person name="Anantharaman K."/>
            <person name="Brown C.T."/>
            <person name="Hug L.A."/>
            <person name="Sharon I."/>
            <person name="Castelle C.J."/>
            <person name="Probst A.J."/>
            <person name="Thomas B.C."/>
            <person name="Singh A."/>
            <person name="Wilkins M.J."/>
            <person name="Karaoz U."/>
            <person name="Brodie E.L."/>
            <person name="Williams K.H."/>
            <person name="Hubbard S.S."/>
            <person name="Banfield J.F."/>
        </authorList>
    </citation>
    <scope>NUCLEOTIDE SEQUENCE [LARGE SCALE GENOMIC DNA]</scope>
</reference>
<evidence type="ECO:0000313" key="3">
    <source>
        <dbReference type="Proteomes" id="UP000178323"/>
    </source>
</evidence>
<dbReference type="EMBL" id="MFFS01000054">
    <property type="protein sequence ID" value="OGF21740.1"/>
    <property type="molecule type" value="Genomic_DNA"/>
</dbReference>